<dbReference type="Proteomes" id="UP000501926">
    <property type="component" value="Chromosome"/>
</dbReference>
<reference evidence="2 3" key="3">
    <citation type="submission" date="2020-02" db="EMBL/GenBank/DDBJ databases">
        <title>Newly sequenced genome of strain CSTR1 showed variability in Candidatus Kuenenia stuttgartiensis genomes.</title>
        <authorList>
            <person name="Ding C."/>
            <person name="Adrian L."/>
        </authorList>
    </citation>
    <scope>NUCLEOTIDE SEQUENCE [LARGE SCALE GENOMIC DNA]</scope>
    <source>
        <strain evidence="2 3">CSTR1</strain>
    </source>
</reference>
<reference evidence="1" key="2">
    <citation type="submission" date="2006-01" db="EMBL/GenBank/DDBJ databases">
        <authorList>
            <person name="Genoscope"/>
        </authorList>
    </citation>
    <scope>NUCLEOTIDE SEQUENCE</scope>
</reference>
<dbReference type="EMBL" id="CP049055">
    <property type="protein sequence ID" value="QII12767.1"/>
    <property type="molecule type" value="Genomic_DNA"/>
</dbReference>
<sequence length="57" mass="6480">MKGKHTVNRHGLFFQVAVCAGSLYLLLQSLRCFDGAIFFKSENKKGGLERHVKTFYS</sequence>
<reference evidence="1" key="1">
    <citation type="journal article" date="2006" name="Nature">
        <title>Deciphering the evolution and metabolism of an anammox bacterium from a community genome.</title>
        <authorList>
            <person name="Strous M."/>
            <person name="Pelletier E."/>
            <person name="Mangenot S."/>
            <person name="Rattei T."/>
            <person name="Lehner A."/>
            <person name="Taylor M.W."/>
            <person name="Horn M."/>
            <person name="Daims H."/>
            <person name="Bartol-Mavel D."/>
            <person name="Wincker P."/>
            <person name="Barbe V."/>
            <person name="Fonknechten N."/>
            <person name="Vallenet D."/>
            <person name="Segurens B."/>
            <person name="Schenowitz-Truong C."/>
            <person name="Medigue C."/>
            <person name="Collingro A."/>
            <person name="Snel B."/>
            <person name="Dutilh B.E."/>
            <person name="OpDenCamp H.J.M."/>
            <person name="vanDerDrift C."/>
            <person name="Cirpus I."/>
            <person name="vanDePas-Schoonen K.T."/>
            <person name="Harhangi H.R."/>
            <person name="vanNiftrik L."/>
            <person name="Schmid M."/>
            <person name="Keltjens J."/>
            <person name="vanDeVossenberg J."/>
            <person name="Kartal B."/>
            <person name="Meier H."/>
            <person name="Frishman D."/>
            <person name="Huynen M.A."/>
            <person name="Mewes H."/>
            <person name="Weissenbach J."/>
            <person name="Jetten M.S.M."/>
            <person name="Wagner M."/>
            <person name="LePaslier D."/>
        </authorList>
    </citation>
    <scope>NUCLEOTIDE SEQUENCE</scope>
</reference>
<dbReference type="EMBL" id="CT573071">
    <property type="protein sequence ID" value="CAJ74851.1"/>
    <property type="molecule type" value="Genomic_DNA"/>
</dbReference>
<accession>Q1Q4A7</accession>
<name>Q1Q4A7_KUEST</name>
<organism evidence="1">
    <name type="scientific">Kuenenia stuttgartiensis</name>
    <dbReference type="NCBI Taxonomy" id="174633"/>
    <lineage>
        <taxon>Bacteria</taxon>
        <taxon>Pseudomonadati</taxon>
        <taxon>Planctomycetota</taxon>
        <taxon>Candidatus Brocadiia</taxon>
        <taxon>Candidatus Brocadiales</taxon>
        <taxon>Candidatus Brocadiaceae</taxon>
        <taxon>Candidatus Kuenenia</taxon>
    </lineage>
</organism>
<evidence type="ECO:0000313" key="2">
    <source>
        <dbReference type="EMBL" id="QII12767.1"/>
    </source>
</evidence>
<gene>
    <name evidence="2" type="ORF">KsCSTR_33880</name>
    <name evidence="1" type="ORF">kuste4089</name>
</gene>
<protein>
    <submittedName>
        <fullName evidence="1">Uncharacterized protein</fullName>
    </submittedName>
</protein>
<evidence type="ECO:0000313" key="3">
    <source>
        <dbReference type="Proteomes" id="UP000501926"/>
    </source>
</evidence>
<proteinExistence type="predicted"/>
<dbReference type="AlphaFoldDB" id="Q1Q4A7"/>
<evidence type="ECO:0000313" key="1">
    <source>
        <dbReference type="EMBL" id="CAJ74851.1"/>
    </source>
</evidence>